<keyword evidence="2" id="KW-1185">Reference proteome</keyword>
<protein>
    <submittedName>
        <fullName evidence="1">Uncharacterized protein</fullName>
    </submittedName>
</protein>
<comment type="caution">
    <text evidence="1">The sequence shown here is derived from an EMBL/GenBank/DDBJ whole genome shotgun (WGS) entry which is preliminary data.</text>
</comment>
<evidence type="ECO:0000313" key="1">
    <source>
        <dbReference type="EMBL" id="KAJ9121222.1"/>
    </source>
</evidence>
<sequence length="578" mass="62102">MAFQDSSTPVTPGPLLPIHSPPQQRLLTHEKPLPSPPHAEERHGNGIKQWWKRNRYRSKQQGASPGQAELGIGESSREVEKEGSRRKSGRAGYDMDVLTRQLAAVDFSSDTGTVEQKVVSHRIADGHNSSFVVPPFPPRPTTTISLPHAHSAQPLDTYSESSDKYPLSQHTSTRPPARYALHVRAEDEGIHHSASAPQLETYSHSYPTSHSHSQTHSQTASSITPTCHRLPANGLPYRSFASPVNPYSPSGNVYRGNGGTVKTFEPDSRALERFPDSPTARIEDHRSSRLTRGQEQSYQTLQAPSGPRTAEQYSDRDQQGYPLQNDDTYILNYPQSASSSGAVNNTTQAPYPAGTFKVPTTPTHSRRSLAHHAPAPTASTSARGQWTAGSSTTSTPLGAKSPVGSSAGGAGAGAGGGTIQCSGYTQKGQRCKKKVKAVAAYYSIRPPAAAAPPSNFVNIYSDNHTYSGGSSSRNESARDDHDHGRQLSMFDSFGSQVTLSGTEKDGAEEEKRFCNVHVGQICSPEGFYVRHEGVSVGSDVGRRGRWVEFDGEFVGLCLSSLSANAPGWLADSMGTGAA</sequence>
<evidence type="ECO:0000313" key="2">
    <source>
        <dbReference type="Proteomes" id="UP001234202"/>
    </source>
</evidence>
<reference evidence="1" key="1">
    <citation type="submission" date="2023-04" db="EMBL/GenBank/DDBJ databases">
        <title>Draft Genome sequencing of Naganishia species isolated from polar environments using Oxford Nanopore Technology.</title>
        <authorList>
            <person name="Leo P."/>
            <person name="Venkateswaran K."/>
        </authorList>
    </citation>
    <scope>NUCLEOTIDE SEQUENCE</scope>
    <source>
        <strain evidence="1">DBVPG 5303</strain>
    </source>
</reference>
<dbReference type="EMBL" id="JASBWV010000018">
    <property type="protein sequence ID" value="KAJ9121222.1"/>
    <property type="molecule type" value="Genomic_DNA"/>
</dbReference>
<organism evidence="1 2">
    <name type="scientific">Naganishia onofrii</name>
    <dbReference type="NCBI Taxonomy" id="1851511"/>
    <lineage>
        <taxon>Eukaryota</taxon>
        <taxon>Fungi</taxon>
        <taxon>Dikarya</taxon>
        <taxon>Basidiomycota</taxon>
        <taxon>Agaricomycotina</taxon>
        <taxon>Tremellomycetes</taxon>
        <taxon>Filobasidiales</taxon>
        <taxon>Filobasidiaceae</taxon>
        <taxon>Naganishia</taxon>
    </lineage>
</organism>
<dbReference type="Proteomes" id="UP001234202">
    <property type="component" value="Unassembled WGS sequence"/>
</dbReference>
<name>A0ACC2XBC2_9TREE</name>
<gene>
    <name evidence="1" type="ORF">QFC24_004897</name>
</gene>
<proteinExistence type="predicted"/>
<accession>A0ACC2XBC2</accession>